<reference evidence="4" key="1">
    <citation type="journal article" date="2014" name="Int. J. Syst. Evol. Microbiol.">
        <title>Complete genome sequence of Corynebacterium casei LMG S-19264T (=DSM 44701T), isolated from a smear-ripened cheese.</title>
        <authorList>
            <consortium name="US DOE Joint Genome Institute (JGI-PGF)"/>
            <person name="Walter F."/>
            <person name="Albersmeier A."/>
            <person name="Kalinowski J."/>
            <person name="Ruckert C."/>
        </authorList>
    </citation>
    <scope>NUCLEOTIDE SEQUENCE</scope>
    <source>
        <strain evidence="4">JCM 4434</strain>
    </source>
</reference>
<dbReference type="InterPro" id="IPR002477">
    <property type="entry name" value="Peptidoglycan-bd-like"/>
</dbReference>
<reference evidence="4" key="2">
    <citation type="submission" date="2020-09" db="EMBL/GenBank/DDBJ databases">
        <authorList>
            <person name="Sun Q."/>
            <person name="Ohkuma M."/>
        </authorList>
    </citation>
    <scope>NUCLEOTIDE SEQUENCE</scope>
    <source>
        <strain evidence="4">JCM 4434</strain>
    </source>
</reference>
<keyword evidence="2" id="KW-0472">Membrane</keyword>
<feature type="region of interest" description="Disordered" evidence="1">
    <location>
        <begin position="1"/>
        <end position="43"/>
    </location>
</feature>
<name>A0A8H9HN69_KITAU</name>
<gene>
    <name evidence="4" type="ORF">GCM10010502_17680</name>
</gene>
<evidence type="ECO:0000256" key="2">
    <source>
        <dbReference type="SAM" id="Phobius"/>
    </source>
</evidence>
<sequence length="546" mass="53455">MALVHSEVTGEGKQLTTTTPADETVEPGPETPSPPPARSGAARRRRALLGVALAAGLVAVGGVGAATLVKSPAERAARTAPPPSSLLTAPVVSQVLTPSTAARAVVYPPVQYNVVPTAASAEVTALYVSELGVKPGDTVSAGQLLAEVSGQPLFALPGPVPAYRDLKPGSTGPDVAELQDALAGLGHGSGEDDKGSYGPGTAAAVSAFYRGLGRPVPTTGATTQQAVDTAQKAVDSDRQTVDNLTAQKRAGAAAPQNPPPPQPARPDRQSRPTQQSQQQPAGELDQQLATARKQLAADEAALARAGAVNGPMVPAAHVLFLPTLPATVTAVNGAVGSPVSGTLLSLTSGGLTVTGQLVPGQAAGVTPGMAVELLAEDTGTTVHGTVAEVGTPTTAPPAGRVITLGGAGAAAAGAAPAGGAPGAALGGAPAAQPAAGQVAGAPNSQSGSPSYLPVTITPDTPLPATMNGRNVRLTVLKARAGAPVTVVPIAAISTNTAGRTSVTRVDPAGNRSTVPVTTGVTADGLVAVTPAEGAQLRAGDQVVVGK</sequence>
<dbReference type="Proteomes" id="UP000610124">
    <property type="component" value="Unassembled WGS sequence"/>
</dbReference>
<feature type="compositionally biased region" description="Low complexity" evidence="1">
    <location>
        <begin position="426"/>
        <end position="442"/>
    </location>
</feature>
<dbReference type="AlphaFoldDB" id="A0A8H9HN69"/>
<accession>A0A8H9HN69</accession>
<protein>
    <recommendedName>
        <fullName evidence="3">Peptidoglycan binding-like domain-containing protein</fullName>
    </recommendedName>
</protein>
<dbReference type="Gene3D" id="1.10.101.10">
    <property type="entry name" value="PGBD-like superfamily/PGBD"/>
    <property type="match status" value="1"/>
</dbReference>
<feature type="domain" description="Peptidoglycan binding-like" evidence="3">
    <location>
        <begin position="171"/>
        <end position="208"/>
    </location>
</feature>
<keyword evidence="2" id="KW-0812">Transmembrane</keyword>
<feature type="region of interest" description="Disordered" evidence="1">
    <location>
        <begin position="248"/>
        <end position="292"/>
    </location>
</feature>
<comment type="caution">
    <text evidence="4">The sequence shown here is derived from an EMBL/GenBank/DDBJ whole genome shotgun (WGS) entry which is preliminary data.</text>
</comment>
<evidence type="ECO:0000313" key="5">
    <source>
        <dbReference type="Proteomes" id="UP000610124"/>
    </source>
</evidence>
<dbReference type="Pfam" id="PF01471">
    <property type="entry name" value="PG_binding_1"/>
    <property type="match status" value="1"/>
</dbReference>
<feature type="region of interest" description="Disordered" evidence="1">
    <location>
        <begin position="413"/>
        <end position="450"/>
    </location>
</feature>
<evidence type="ECO:0000256" key="1">
    <source>
        <dbReference type="SAM" id="MobiDB-lite"/>
    </source>
</evidence>
<dbReference type="EMBL" id="BMUB01000003">
    <property type="protein sequence ID" value="GGU67036.1"/>
    <property type="molecule type" value="Genomic_DNA"/>
</dbReference>
<keyword evidence="2" id="KW-1133">Transmembrane helix</keyword>
<dbReference type="InterPro" id="IPR036365">
    <property type="entry name" value="PGBD-like_sf"/>
</dbReference>
<dbReference type="Gene3D" id="2.40.420.20">
    <property type="match status" value="1"/>
</dbReference>
<organism evidence="4 5">
    <name type="scientific">Kitasatospora aureofaciens</name>
    <name type="common">Streptomyces aureofaciens</name>
    <dbReference type="NCBI Taxonomy" id="1894"/>
    <lineage>
        <taxon>Bacteria</taxon>
        <taxon>Bacillati</taxon>
        <taxon>Actinomycetota</taxon>
        <taxon>Actinomycetes</taxon>
        <taxon>Kitasatosporales</taxon>
        <taxon>Streptomycetaceae</taxon>
        <taxon>Kitasatospora</taxon>
    </lineage>
</organism>
<dbReference type="InterPro" id="IPR036366">
    <property type="entry name" value="PGBDSf"/>
</dbReference>
<evidence type="ECO:0000313" key="4">
    <source>
        <dbReference type="EMBL" id="GGU67036.1"/>
    </source>
</evidence>
<dbReference type="SUPFAM" id="SSF47090">
    <property type="entry name" value="PGBD-like"/>
    <property type="match status" value="1"/>
</dbReference>
<feature type="compositionally biased region" description="Low complexity" evidence="1">
    <location>
        <begin position="271"/>
        <end position="280"/>
    </location>
</feature>
<feature type="transmembrane region" description="Helical" evidence="2">
    <location>
        <begin position="47"/>
        <end position="69"/>
    </location>
</feature>
<proteinExistence type="predicted"/>
<evidence type="ECO:0000259" key="3">
    <source>
        <dbReference type="Pfam" id="PF01471"/>
    </source>
</evidence>